<organism evidence="2 3">
    <name type="scientific">Coprinopsis cinerea (strain Okayama-7 / 130 / ATCC MYA-4618 / FGSC 9003)</name>
    <name type="common">Inky cap fungus</name>
    <name type="synonym">Hormographiella aspergillata</name>
    <dbReference type="NCBI Taxonomy" id="240176"/>
    <lineage>
        <taxon>Eukaryota</taxon>
        <taxon>Fungi</taxon>
        <taxon>Dikarya</taxon>
        <taxon>Basidiomycota</taxon>
        <taxon>Agaricomycotina</taxon>
        <taxon>Agaricomycetes</taxon>
        <taxon>Agaricomycetidae</taxon>
        <taxon>Agaricales</taxon>
        <taxon>Agaricineae</taxon>
        <taxon>Psathyrellaceae</taxon>
        <taxon>Coprinopsis</taxon>
    </lineage>
</organism>
<protein>
    <submittedName>
        <fullName evidence="2">Uncharacterized protein</fullName>
    </submittedName>
</protein>
<evidence type="ECO:0000313" key="3">
    <source>
        <dbReference type="Proteomes" id="UP000001861"/>
    </source>
</evidence>
<dbReference type="VEuPathDB" id="FungiDB:CC1G_15620"/>
<dbReference type="InParanoid" id="D6RNF0"/>
<keyword evidence="3" id="KW-1185">Reference proteome</keyword>
<dbReference type="EMBL" id="AACS02000006">
    <property type="protein sequence ID" value="EFI27584.1"/>
    <property type="molecule type" value="Genomic_DNA"/>
</dbReference>
<proteinExistence type="predicted"/>
<accession>D6RNF0</accession>
<sequence>MKEKMNKKKVMAIHYTEVEKVDRVPTGKRRERQMSSAEAQKPMRTAKHPLNPARVPGDRWSGGLGATELAIRKNAVFWSLGIASKSARLAHGARLAHLADFDGVPSDQSSPSGPQSGPDIRSEL</sequence>
<dbReference type="RefSeq" id="XP_002911078.1">
    <property type="nucleotide sequence ID" value="XM_002911032.1"/>
</dbReference>
<dbReference type="GeneID" id="9378583"/>
<evidence type="ECO:0000256" key="1">
    <source>
        <dbReference type="SAM" id="MobiDB-lite"/>
    </source>
</evidence>
<feature type="region of interest" description="Disordered" evidence="1">
    <location>
        <begin position="101"/>
        <end position="124"/>
    </location>
</feature>
<name>D6RNF0_COPC7</name>
<comment type="caution">
    <text evidence="2">The sequence shown here is derived from an EMBL/GenBank/DDBJ whole genome shotgun (WGS) entry which is preliminary data.</text>
</comment>
<gene>
    <name evidence="2" type="ORF">CC1G_15620</name>
</gene>
<feature type="compositionally biased region" description="Low complexity" evidence="1">
    <location>
        <begin position="105"/>
        <end position="124"/>
    </location>
</feature>
<feature type="region of interest" description="Disordered" evidence="1">
    <location>
        <begin position="21"/>
        <end position="59"/>
    </location>
</feature>
<dbReference type="KEGG" id="cci:CC1G_15620"/>
<reference evidence="2 3" key="1">
    <citation type="journal article" date="2010" name="Proc. Natl. Acad. Sci. U.S.A.">
        <title>Insights into evolution of multicellular fungi from the assembled chromosomes of the mushroom Coprinopsis cinerea (Coprinus cinereus).</title>
        <authorList>
            <person name="Stajich J.E."/>
            <person name="Wilke S.K."/>
            <person name="Ahren D."/>
            <person name="Au C.H."/>
            <person name="Birren B.W."/>
            <person name="Borodovsky M."/>
            <person name="Burns C."/>
            <person name="Canback B."/>
            <person name="Casselton L.A."/>
            <person name="Cheng C.K."/>
            <person name="Deng J."/>
            <person name="Dietrich F.S."/>
            <person name="Fargo D.C."/>
            <person name="Farman M.L."/>
            <person name="Gathman A.C."/>
            <person name="Goldberg J."/>
            <person name="Guigo R."/>
            <person name="Hoegger P.J."/>
            <person name="Hooker J.B."/>
            <person name="Huggins A."/>
            <person name="James T.Y."/>
            <person name="Kamada T."/>
            <person name="Kilaru S."/>
            <person name="Kodira C."/>
            <person name="Kues U."/>
            <person name="Kupfer D."/>
            <person name="Kwan H.S."/>
            <person name="Lomsadze A."/>
            <person name="Li W."/>
            <person name="Lilly W.W."/>
            <person name="Ma L.J."/>
            <person name="Mackey A.J."/>
            <person name="Manning G."/>
            <person name="Martin F."/>
            <person name="Muraguchi H."/>
            <person name="Natvig D.O."/>
            <person name="Palmerini H."/>
            <person name="Ramesh M.A."/>
            <person name="Rehmeyer C.J."/>
            <person name="Roe B.A."/>
            <person name="Shenoy N."/>
            <person name="Stanke M."/>
            <person name="Ter-Hovhannisyan V."/>
            <person name="Tunlid A."/>
            <person name="Velagapudi R."/>
            <person name="Vision T.J."/>
            <person name="Zeng Q."/>
            <person name="Zolan M.E."/>
            <person name="Pukkila P.J."/>
        </authorList>
    </citation>
    <scope>NUCLEOTIDE SEQUENCE [LARGE SCALE GENOMIC DNA]</scope>
    <source>
        <strain evidence="3">Okayama-7 / 130 / ATCC MYA-4618 / FGSC 9003</strain>
    </source>
</reference>
<evidence type="ECO:0000313" key="2">
    <source>
        <dbReference type="EMBL" id="EFI27584.1"/>
    </source>
</evidence>
<dbReference type="HOGENOM" id="CLU_2003802_0_0_1"/>
<dbReference type="Proteomes" id="UP000001861">
    <property type="component" value="Unassembled WGS sequence"/>
</dbReference>
<dbReference type="AlphaFoldDB" id="D6RNF0"/>